<evidence type="ECO:0000313" key="3">
    <source>
        <dbReference type="Proteomes" id="UP000801864"/>
    </source>
</evidence>
<organism evidence="2 3">
    <name type="scientific">Trichoderma lentiforme</name>
    <dbReference type="NCBI Taxonomy" id="1567552"/>
    <lineage>
        <taxon>Eukaryota</taxon>
        <taxon>Fungi</taxon>
        <taxon>Dikarya</taxon>
        <taxon>Ascomycota</taxon>
        <taxon>Pezizomycotina</taxon>
        <taxon>Sordariomycetes</taxon>
        <taxon>Hypocreomycetidae</taxon>
        <taxon>Hypocreales</taxon>
        <taxon>Hypocreaceae</taxon>
        <taxon>Trichoderma</taxon>
    </lineage>
</organism>
<accession>A0A9P4XNQ3</accession>
<dbReference type="EMBL" id="QLNT01000003">
    <property type="protein sequence ID" value="KAF3075442.1"/>
    <property type="molecule type" value="Genomic_DNA"/>
</dbReference>
<dbReference type="Proteomes" id="UP000801864">
    <property type="component" value="Unassembled WGS sequence"/>
</dbReference>
<keyword evidence="1" id="KW-0812">Transmembrane</keyword>
<keyword evidence="1" id="KW-0472">Membrane</keyword>
<keyword evidence="3" id="KW-1185">Reference proteome</keyword>
<gene>
    <name evidence="2" type="ORF">CFAM422_002500</name>
</gene>
<dbReference type="AlphaFoldDB" id="A0A9P4XNQ3"/>
<sequence length="63" mass="6777">MAPATSYLNTTIGVDSSIWDKIGLAIAVLAVLATIVGVVIAYLAWRYPVVRAMTAPVCGRRHY</sequence>
<keyword evidence="1" id="KW-1133">Transmembrane helix</keyword>
<feature type="transmembrane region" description="Helical" evidence="1">
    <location>
        <begin position="22"/>
        <end position="45"/>
    </location>
</feature>
<evidence type="ECO:0000313" key="2">
    <source>
        <dbReference type="EMBL" id="KAF3075442.1"/>
    </source>
</evidence>
<reference evidence="2 3" key="1">
    <citation type="submission" date="2018-06" db="EMBL/GenBank/DDBJ databases">
        <title>Genome analysis of cellulolytic fungus Trichoderma lentiforme CFAM-422.</title>
        <authorList>
            <person name="Steindorff A.S."/>
            <person name="Formighieri E.F."/>
            <person name="Midorikawa G.E.O."/>
            <person name="Tamietti M.S."/>
            <person name="Ramos E.Z."/>
            <person name="Silva A.S."/>
            <person name="Bon E.P.S."/>
            <person name="Mendes T.D."/>
            <person name="Damaso M.C.T."/>
            <person name="Favaro L.C.L."/>
        </authorList>
    </citation>
    <scope>NUCLEOTIDE SEQUENCE [LARGE SCALE GENOMIC DNA]</scope>
    <source>
        <strain evidence="2 3">CFAM-422</strain>
    </source>
</reference>
<comment type="caution">
    <text evidence="2">The sequence shown here is derived from an EMBL/GenBank/DDBJ whole genome shotgun (WGS) entry which is preliminary data.</text>
</comment>
<evidence type="ECO:0000256" key="1">
    <source>
        <dbReference type="SAM" id="Phobius"/>
    </source>
</evidence>
<proteinExistence type="predicted"/>
<protein>
    <submittedName>
        <fullName evidence="2">Uncharacterized protein</fullName>
    </submittedName>
</protein>
<name>A0A9P4XNQ3_9HYPO</name>